<evidence type="ECO:0000313" key="7">
    <source>
        <dbReference type="Proteomes" id="UP000324800"/>
    </source>
</evidence>
<evidence type="ECO:0008006" key="8">
    <source>
        <dbReference type="Google" id="ProtNLM"/>
    </source>
</evidence>
<dbReference type="InterPro" id="IPR036053">
    <property type="entry name" value="PABP-dom"/>
</dbReference>
<accession>A0A5J4VYS5</accession>
<dbReference type="CDD" id="cd00590">
    <property type="entry name" value="RRM_SF"/>
    <property type="match status" value="1"/>
</dbReference>
<protein>
    <recommendedName>
        <fullName evidence="8">RRM domain-containing protein</fullName>
    </recommendedName>
</protein>
<dbReference type="EMBL" id="SNRW01004226">
    <property type="protein sequence ID" value="KAA6387824.1"/>
    <property type="molecule type" value="Genomic_DNA"/>
</dbReference>
<feature type="compositionally biased region" description="Basic and acidic residues" evidence="3">
    <location>
        <begin position="1"/>
        <end position="45"/>
    </location>
</feature>
<dbReference type="Gene3D" id="1.10.1900.10">
    <property type="entry name" value="c-terminal domain of poly(a) binding protein"/>
    <property type="match status" value="1"/>
</dbReference>
<reference evidence="6 7" key="1">
    <citation type="submission" date="2019-03" db="EMBL/GenBank/DDBJ databases">
        <title>Single cell metagenomics reveals metabolic interactions within the superorganism composed of flagellate Streblomastix strix and complex community of Bacteroidetes bacteria on its surface.</title>
        <authorList>
            <person name="Treitli S.C."/>
            <person name="Kolisko M."/>
            <person name="Husnik F."/>
            <person name="Keeling P."/>
            <person name="Hampl V."/>
        </authorList>
    </citation>
    <scope>NUCLEOTIDE SEQUENCE [LARGE SCALE GENOMIC DNA]</scope>
    <source>
        <strain evidence="6">ST1C</strain>
    </source>
</reference>
<dbReference type="PROSITE" id="PS50102">
    <property type="entry name" value="RRM"/>
    <property type="match status" value="1"/>
</dbReference>
<dbReference type="Pfam" id="PF00658">
    <property type="entry name" value="MLLE"/>
    <property type="match status" value="1"/>
</dbReference>
<dbReference type="GO" id="GO:0003723">
    <property type="term" value="F:RNA binding"/>
    <property type="evidence" value="ECO:0007669"/>
    <property type="project" value="UniProtKB-UniRule"/>
</dbReference>
<comment type="caution">
    <text evidence="6">The sequence shown here is derived from an EMBL/GenBank/DDBJ whole genome shotgun (WGS) entry which is preliminary data.</text>
</comment>
<dbReference type="InterPro" id="IPR012677">
    <property type="entry name" value="Nucleotide-bd_a/b_plait_sf"/>
</dbReference>
<feature type="domain" description="RRM" evidence="4">
    <location>
        <begin position="142"/>
        <end position="212"/>
    </location>
</feature>
<dbReference type="SUPFAM" id="SSF63570">
    <property type="entry name" value="PABC (PABP) domain"/>
    <property type="match status" value="1"/>
</dbReference>
<dbReference type="Proteomes" id="UP000324800">
    <property type="component" value="Unassembled WGS sequence"/>
</dbReference>
<dbReference type="InterPro" id="IPR000504">
    <property type="entry name" value="RRM_dom"/>
</dbReference>
<dbReference type="SMART" id="SM00360">
    <property type="entry name" value="RRM"/>
    <property type="match status" value="1"/>
</dbReference>
<dbReference type="InterPro" id="IPR035979">
    <property type="entry name" value="RBD_domain_sf"/>
</dbReference>
<dbReference type="Gene3D" id="3.30.70.330">
    <property type="match status" value="1"/>
</dbReference>
<evidence type="ECO:0000259" key="4">
    <source>
        <dbReference type="PROSITE" id="PS50102"/>
    </source>
</evidence>
<feature type="region of interest" description="Disordered" evidence="3">
    <location>
        <begin position="1"/>
        <end position="72"/>
    </location>
</feature>
<dbReference type="Pfam" id="PF00076">
    <property type="entry name" value="RRM_1"/>
    <property type="match status" value="1"/>
</dbReference>
<name>A0A5J4VYS5_9EUKA</name>
<sequence length="212" mass="25031">MNNKEKQQEQEKDKEKQQEQEKDKEKQQEQEKDKEKQQEQEKEQEIENQQEQELTNDDKTDFDILSIDHGTDEEKKNNIGEYIYEYIEQDHQELAGKITGMIRELDLSELQQIVQSKQLLNQNVAQAIKVLNMNKDQNNENKQVYITNIPNDIDEQELKEFAQQFGEVKNFQFQIQAEGRSRIAQVEYMNSESALEAFNSSPDRRIFGGAIL</sequence>
<evidence type="ECO:0000256" key="1">
    <source>
        <dbReference type="ARBA" id="ARBA00008557"/>
    </source>
</evidence>
<feature type="domain" description="PABC" evidence="5">
    <location>
        <begin position="59"/>
        <end position="136"/>
    </location>
</feature>
<dbReference type="OrthoDB" id="19742at2759"/>
<dbReference type="SUPFAM" id="SSF54928">
    <property type="entry name" value="RNA-binding domain, RBD"/>
    <property type="match status" value="1"/>
</dbReference>
<evidence type="ECO:0000313" key="6">
    <source>
        <dbReference type="EMBL" id="KAA6387824.1"/>
    </source>
</evidence>
<evidence type="ECO:0000256" key="3">
    <source>
        <dbReference type="SAM" id="MobiDB-lite"/>
    </source>
</evidence>
<comment type="similarity">
    <text evidence="1">Belongs to the polyadenylate-binding protein type-1 family.</text>
</comment>
<dbReference type="SMART" id="SM00517">
    <property type="entry name" value="PolyA"/>
    <property type="match status" value="1"/>
</dbReference>
<gene>
    <name evidence="6" type="ORF">EZS28_016648</name>
</gene>
<dbReference type="PROSITE" id="PS51309">
    <property type="entry name" value="PABC"/>
    <property type="match status" value="1"/>
</dbReference>
<keyword evidence="2" id="KW-0694">RNA-binding</keyword>
<dbReference type="AlphaFoldDB" id="A0A5J4VYS5"/>
<organism evidence="6 7">
    <name type="scientific">Streblomastix strix</name>
    <dbReference type="NCBI Taxonomy" id="222440"/>
    <lineage>
        <taxon>Eukaryota</taxon>
        <taxon>Metamonada</taxon>
        <taxon>Preaxostyla</taxon>
        <taxon>Oxymonadida</taxon>
        <taxon>Streblomastigidae</taxon>
        <taxon>Streblomastix</taxon>
    </lineage>
</organism>
<evidence type="ECO:0000259" key="5">
    <source>
        <dbReference type="PROSITE" id="PS51309"/>
    </source>
</evidence>
<dbReference type="InterPro" id="IPR002004">
    <property type="entry name" value="PABP_HYD_C"/>
</dbReference>
<evidence type="ECO:0000256" key="2">
    <source>
        <dbReference type="PROSITE-ProRule" id="PRU00176"/>
    </source>
</evidence>
<feature type="non-terminal residue" evidence="6">
    <location>
        <position position="212"/>
    </location>
</feature>
<proteinExistence type="inferred from homology"/>